<evidence type="ECO:0000313" key="1">
    <source>
        <dbReference type="EMBL" id="CAA9330901.1"/>
    </source>
</evidence>
<gene>
    <name evidence="1" type="ORF">AVDCRST_MAG16-1294</name>
</gene>
<organism evidence="1">
    <name type="scientific">uncultured Frankineae bacterium</name>
    <dbReference type="NCBI Taxonomy" id="437475"/>
    <lineage>
        <taxon>Bacteria</taxon>
        <taxon>Bacillati</taxon>
        <taxon>Actinomycetota</taxon>
        <taxon>Actinomycetes</taxon>
        <taxon>Frankiales</taxon>
        <taxon>environmental samples</taxon>
    </lineage>
</organism>
<dbReference type="EMBL" id="CADCUE010000112">
    <property type="protein sequence ID" value="CAA9330901.1"/>
    <property type="molecule type" value="Genomic_DNA"/>
</dbReference>
<feature type="non-terminal residue" evidence="1">
    <location>
        <position position="54"/>
    </location>
</feature>
<reference evidence="1" key="1">
    <citation type="submission" date="2020-02" db="EMBL/GenBank/DDBJ databases">
        <authorList>
            <person name="Meier V. D."/>
        </authorList>
    </citation>
    <scope>NUCLEOTIDE SEQUENCE</scope>
    <source>
        <strain evidence="1">AVDCRST_MAG16</strain>
    </source>
</reference>
<proteinExistence type="predicted"/>
<feature type="non-terminal residue" evidence="1">
    <location>
        <position position="1"/>
    </location>
</feature>
<accession>A0A6J4LHI5</accession>
<dbReference type="AlphaFoldDB" id="A0A6J4LHI5"/>
<name>A0A6J4LHI5_9ACTN</name>
<protein>
    <submittedName>
        <fullName evidence="1">Uncharacterized protein</fullName>
    </submittedName>
</protein>
<sequence length="54" mass="5735">ARTAAALRLLHRRPAGRLLDAGRRAVGHCEAERSCDADGRRFAPSAAAGRPGRL</sequence>